<dbReference type="InterPro" id="IPR050511">
    <property type="entry name" value="AMPK_gamma/SDS23_families"/>
</dbReference>
<evidence type="ECO:0000313" key="9">
    <source>
        <dbReference type="Proteomes" id="UP000728185"/>
    </source>
</evidence>
<evidence type="ECO:0000256" key="2">
    <source>
        <dbReference type="ARBA" id="ARBA00022737"/>
    </source>
</evidence>
<dbReference type="GO" id="GO:0019887">
    <property type="term" value="F:protein kinase regulator activity"/>
    <property type="evidence" value="ECO:0007669"/>
    <property type="project" value="TreeGrafter"/>
</dbReference>
<comment type="caution">
    <text evidence="8">The sequence shown here is derived from an EMBL/GenBank/DDBJ whole genome shotgun (WGS) entry which is preliminary data.</text>
</comment>
<proteinExistence type="inferred from homology"/>
<dbReference type="SMART" id="SM00116">
    <property type="entry name" value="CBS"/>
    <property type="match status" value="4"/>
</dbReference>
<dbReference type="GO" id="GO:0031588">
    <property type="term" value="C:nucleotide-activated protein kinase complex"/>
    <property type="evidence" value="ECO:0007669"/>
    <property type="project" value="TreeGrafter"/>
</dbReference>
<evidence type="ECO:0000256" key="6">
    <source>
        <dbReference type="SAM" id="MobiDB-lite"/>
    </source>
</evidence>
<dbReference type="PROSITE" id="PS51371">
    <property type="entry name" value="CBS"/>
    <property type="match status" value="3"/>
</dbReference>
<dbReference type="CDD" id="cd02205">
    <property type="entry name" value="CBS_pair_SF"/>
    <property type="match status" value="1"/>
</dbReference>
<keyword evidence="9" id="KW-1185">Reference proteome</keyword>
<feature type="compositionally biased region" description="Basic and acidic residues" evidence="6">
    <location>
        <begin position="178"/>
        <end position="188"/>
    </location>
</feature>
<keyword evidence="8" id="KW-0808">Transferase</keyword>
<dbReference type="GO" id="GO:0005634">
    <property type="term" value="C:nucleus"/>
    <property type="evidence" value="ECO:0007669"/>
    <property type="project" value="TreeGrafter"/>
</dbReference>
<evidence type="ECO:0000256" key="3">
    <source>
        <dbReference type="ARBA" id="ARBA00023122"/>
    </source>
</evidence>
<dbReference type="Pfam" id="PF00571">
    <property type="entry name" value="CBS"/>
    <property type="match status" value="3"/>
</dbReference>
<reference evidence="8" key="1">
    <citation type="submission" date="2019-05" db="EMBL/GenBank/DDBJ databases">
        <title>Annotation for the trematode Fasciolopsis buski.</title>
        <authorList>
            <person name="Choi Y.-J."/>
        </authorList>
    </citation>
    <scope>NUCLEOTIDE SEQUENCE</scope>
    <source>
        <strain evidence="8">HT</strain>
        <tissue evidence="8">Whole worm</tissue>
    </source>
</reference>
<feature type="region of interest" description="Disordered" evidence="6">
    <location>
        <begin position="168"/>
        <end position="281"/>
    </location>
</feature>
<keyword evidence="3 5" id="KW-0129">CBS domain</keyword>
<name>A0A8E0S402_9TREM</name>
<sequence length="589" mass="65779">MFSPCFRFSVIRSPDCGYEQSAKHYLETHGTGMGDSETYSVLFRHTECYELMPDSAKLIVLDSQLTISKAFRALIYNEIRAAPVWNSESQTISTMLTVTDFVQMLNLCWYGTDNDSGAGGSRSESGQKPVLQMSDFDRITIHKWKELVRLDPLARSKSSNFTTIDVNKRGSESFCGNDDPKTPVEEKQSQPLSSPHTFNHDPCVTISCPTSNVSSPSRSRSSSSSSRSSTSSLPPDLLVSQPIRRHSSVDPPSMLERSSTTIVPESKLDSSDTGTVTTPVRRASFGNPVQQSISSTLPNSTNRLYFVHPEDSLLKALRLLSRFRLHHLPVIDSPHERTGNVLYVLTKRRLLSYLFRKMSLVPQPRFMQSSLADLNVGTFGGISMITLSTKLSEALLLFRDSKISALPVVDSLEERHLINLFSKYDVITLVVSGAYNNPDLTVREWLEEYKFRRLVIVNNTTEYRVEGIVSLSDVLRFIVIQQARSGTSAYAPPPPPSVAEEPDESTDESAKPPKPRQRTIKFELSPAHESDKEEARKSFAVRRDDRVLTEIPRPTKRHAPILKDSYGEGSKINAVSSELLPEKPTLSTA</sequence>
<comment type="similarity">
    <text evidence="1">Belongs to the 5'-AMP-activated protein kinase gamma subunit family.</text>
</comment>
<feature type="compositionally biased region" description="Low complexity" evidence="6">
    <location>
        <begin position="214"/>
        <end position="232"/>
    </location>
</feature>
<gene>
    <name evidence="8" type="ORF">FBUS_00039</name>
</gene>
<dbReference type="Gene3D" id="3.10.580.10">
    <property type="entry name" value="CBS-domain"/>
    <property type="match status" value="4"/>
</dbReference>
<dbReference type="PANTHER" id="PTHR13780:SF35">
    <property type="entry name" value="LD22662P"/>
    <property type="match status" value="1"/>
</dbReference>
<dbReference type="GO" id="GO:0016208">
    <property type="term" value="F:AMP binding"/>
    <property type="evidence" value="ECO:0007669"/>
    <property type="project" value="TreeGrafter"/>
</dbReference>
<evidence type="ECO:0000256" key="5">
    <source>
        <dbReference type="PROSITE-ProRule" id="PRU00703"/>
    </source>
</evidence>
<protein>
    <submittedName>
        <fullName evidence="8">SNF4:AMP activated protein kinase gamma subunit</fullName>
    </submittedName>
</protein>
<dbReference type="Proteomes" id="UP000728185">
    <property type="component" value="Unassembled WGS sequence"/>
</dbReference>
<dbReference type="EMBL" id="LUCM01002430">
    <property type="protein sequence ID" value="KAA0197364.1"/>
    <property type="molecule type" value="Genomic_DNA"/>
</dbReference>
<dbReference type="AlphaFoldDB" id="A0A8E0S402"/>
<dbReference type="InterPro" id="IPR000644">
    <property type="entry name" value="CBS_dom"/>
</dbReference>
<feature type="domain" description="CBS" evidence="7">
    <location>
        <begin position="52"/>
        <end position="116"/>
    </location>
</feature>
<dbReference type="OrthoDB" id="449052at2759"/>
<dbReference type="GO" id="GO:0016301">
    <property type="term" value="F:kinase activity"/>
    <property type="evidence" value="ECO:0007669"/>
    <property type="project" value="UniProtKB-KW"/>
</dbReference>
<dbReference type="InterPro" id="IPR046342">
    <property type="entry name" value="CBS_dom_sf"/>
</dbReference>
<feature type="domain" description="CBS" evidence="7">
    <location>
        <begin position="300"/>
        <end position="360"/>
    </location>
</feature>
<dbReference type="GO" id="GO:0019901">
    <property type="term" value="F:protein kinase binding"/>
    <property type="evidence" value="ECO:0007669"/>
    <property type="project" value="TreeGrafter"/>
</dbReference>
<evidence type="ECO:0000313" key="8">
    <source>
        <dbReference type="EMBL" id="KAA0197364.1"/>
    </source>
</evidence>
<comment type="subunit">
    <text evidence="4">AMPK is a heterotrimer of an alpha catalytic subunit (PRKAA1 or PRKAA2), a beta (PRKAB1 or PRKAB2) and a gamma non-catalytic subunits (PRKAG1, PRKAG2 or PRKAG3). Interacts with FNIP1 and FNIP2.</text>
</comment>
<accession>A0A8E0S402</accession>
<dbReference type="SUPFAM" id="SSF54631">
    <property type="entry name" value="CBS-domain pair"/>
    <property type="match status" value="2"/>
</dbReference>
<evidence type="ECO:0000259" key="7">
    <source>
        <dbReference type="PROSITE" id="PS51371"/>
    </source>
</evidence>
<dbReference type="GO" id="GO:0005737">
    <property type="term" value="C:cytoplasm"/>
    <property type="evidence" value="ECO:0007669"/>
    <property type="project" value="TreeGrafter"/>
</dbReference>
<evidence type="ECO:0000256" key="4">
    <source>
        <dbReference type="ARBA" id="ARBA00025878"/>
    </source>
</evidence>
<feature type="compositionally biased region" description="Basic and acidic residues" evidence="6">
    <location>
        <begin position="526"/>
        <end position="548"/>
    </location>
</feature>
<dbReference type="PANTHER" id="PTHR13780">
    <property type="entry name" value="AMP-ACTIVATED PROTEIN KINASE, GAMMA REGULATORY SUBUNIT"/>
    <property type="match status" value="1"/>
</dbReference>
<keyword evidence="8" id="KW-0418">Kinase</keyword>
<feature type="domain" description="CBS" evidence="7">
    <location>
        <begin position="376"/>
        <end position="440"/>
    </location>
</feature>
<feature type="region of interest" description="Disordered" evidence="6">
    <location>
        <begin position="486"/>
        <end position="589"/>
    </location>
</feature>
<keyword evidence="2" id="KW-0677">Repeat</keyword>
<organism evidence="8 9">
    <name type="scientific">Fasciolopsis buskii</name>
    <dbReference type="NCBI Taxonomy" id="27845"/>
    <lineage>
        <taxon>Eukaryota</taxon>
        <taxon>Metazoa</taxon>
        <taxon>Spiralia</taxon>
        <taxon>Lophotrochozoa</taxon>
        <taxon>Platyhelminthes</taxon>
        <taxon>Trematoda</taxon>
        <taxon>Digenea</taxon>
        <taxon>Plagiorchiida</taxon>
        <taxon>Echinostomata</taxon>
        <taxon>Echinostomatoidea</taxon>
        <taxon>Fasciolidae</taxon>
        <taxon>Fasciolopsis</taxon>
    </lineage>
</organism>
<evidence type="ECO:0000256" key="1">
    <source>
        <dbReference type="ARBA" id="ARBA00006750"/>
    </source>
</evidence>